<comment type="caution">
    <text evidence="6">The sequence shown here is derived from an EMBL/GenBank/DDBJ whole genome shotgun (WGS) entry which is preliminary data.</text>
</comment>
<evidence type="ECO:0000256" key="4">
    <source>
        <dbReference type="ARBA" id="ARBA00023136"/>
    </source>
</evidence>
<name>A0A7W3T804_9ACTN</name>
<feature type="transmembrane region" description="Helical" evidence="5">
    <location>
        <begin position="362"/>
        <end position="381"/>
    </location>
</feature>
<feature type="non-terminal residue" evidence="6">
    <location>
        <position position="394"/>
    </location>
</feature>
<evidence type="ECO:0000313" key="7">
    <source>
        <dbReference type="Proteomes" id="UP000530234"/>
    </source>
</evidence>
<proteinExistence type="predicted"/>
<protein>
    <submittedName>
        <fullName evidence="6">Energy-coupling factor transporter transmembrane protein EcfT</fullName>
    </submittedName>
</protein>
<comment type="subcellular location">
    <subcellularLocation>
        <location evidence="1">Membrane</location>
        <topology evidence="1">Multi-pass membrane protein</topology>
    </subcellularLocation>
</comment>
<dbReference type="GO" id="GO:0005886">
    <property type="term" value="C:plasma membrane"/>
    <property type="evidence" value="ECO:0007669"/>
    <property type="project" value="TreeGrafter"/>
</dbReference>
<sequence length="394" mass="40128">MTPARPPARGGRRPSRPPIRLAALRAPEADRSNALHSGAWWLWALGLAAAASRTTDPVLLALIVAVAGHVVAARRTDDPRARAFRFFLVLGVVVVLVRVLFAVVLGSPVGGGAVLFTLPEVPLPAWAVGVSLGGPVGAGAVLFAACDGLRMATVLVCLGAANALADPARLLKSLPGALYEVGTAVVVAMTFAPRLVSDLVRTRSAQRLRGRPDHGLRGLRRVALPVLEGSLERAVALAAAMDTRGYGRVAEVPPAVRRATGALTTGGLLGVCVGVYAVLADGGTAPLVLLPLGSAAALAGLWLGGRRSVRTRHRPDRWGARAWLVTASGWVPVAVFALVAAADPALVHQPVAPPDWPPVAPVAAAAALVGLLPAAVAPLPAGRSGDPGPTAPAP</sequence>
<dbReference type="EMBL" id="VKHS01000891">
    <property type="protein sequence ID" value="MBB0232361.1"/>
    <property type="molecule type" value="Genomic_DNA"/>
</dbReference>
<dbReference type="AlphaFoldDB" id="A0A7W3T804"/>
<evidence type="ECO:0000256" key="5">
    <source>
        <dbReference type="SAM" id="Phobius"/>
    </source>
</evidence>
<dbReference type="InterPro" id="IPR003339">
    <property type="entry name" value="ABC/ECF_trnsptr_transmembrane"/>
</dbReference>
<evidence type="ECO:0000313" key="6">
    <source>
        <dbReference type="EMBL" id="MBB0232361.1"/>
    </source>
</evidence>
<feature type="transmembrane region" description="Helical" evidence="5">
    <location>
        <begin position="57"/>
        <end position="74"/>
    </location>
</feature>
<feature type="transmembrane region" description="Helical" evidence="5">
    <location>
        <begin position="261"/>
        <end position="279"/>
    </location>
</feature>
<keyword evidence="7" id="KW-1185">Reference proteome</keyword>
<gene>
    <name evidence="6" type="ORF">FOE67_23415</name>
</gene>
<evidence type="ECO:0000256" key="3">
    <source>
        <dbReference type="ARBA" id="ARBA00022989"/>
    </source>
</evidence>
<keyword evidence="4 5" id="KW-0472">Membrane</keyword>
<dbReference type="CDD" id="cd16914">
    <property type="entry name" value="EcfT"/>
    <property type="match status" value="1"/>
</dbReference>
<reference evidence="7" key="1">
    <citation type="submission" date="2019-10" db="EMBL/GenBank/DDBJ databases">
        <title>Streptomyces sp. nov., a novel actinobacterium isolated from alkaline environment.</title>
        <authorList>
            <person name="Golinska P."/>
        </authorList>
    </citation>
    <scope>NUCLEOTIDE SEQUENCE [LARGE SCALE GENOMIC DNA]</scope>
    <source>
        <strain evidence="7">DSM 42108</strain>
    </source>
</reference>
<dbReference type="PANTHER" id="PTHR33514">
    <property type="entry name" value="PROTEIN ABCI12, CHLOROPLASTIC"/>
    <property type="match status" value="1"/>
</dbReference>
<feature type="transmembrane region" description="Helical" evidence="5">
    <location>
        <begin position="86"/>
        <end position="105"/>
    </location>
</feature>
<dbReference type="RefSeq" id="WP_182666902.1">
    <property type="nucleotide sequence ID" value="NZ_VKHS01000891.1"/>
</dbReference>
<dbReference type="Proteomes" id="UP000530234">
    <property type="component" value="Unassembled WGS sequence"/>
</dbReference>
<accession>A0A7W3T804</accession>
<feature type="transmembrane region" description="Helical" evidence="5">
    <location>
        <begin position="323"/>
        <end position="342"/>
    </location>
</feature>
<evidence type="ECO:0000256" key="1">
    <source>
        <dbReference type="ARBA" id="ARBA00004141"/>
    </source>
</evidence>
<evidence type="ECO:0000256" key="2">
    <source>
        <dbReference type="ARBA" id="ARBA00022692"/>
    </source>
</evidence>
<organism evidence="6 7">
    <name type="scientific">Streptomyces calidiresistens</name>
    <dbReference type="NCBI Taxonomy" id="1485586"/>
    <lineage>
        <taxon>Bacteria</taxon>
        <taxon>Bacillati</taxon>
        <taxon>Actinomycetota</taxon>
        <taxon>Actinomycetes</taxon>
        <taxon>Kitasatosporales</taxon>
        <taxon>Streptomycetaceae</taxon>
        <taxon>Streptomyces</taxon>
    </lineage>
</organism>
<feature type="transmembrane region" description="Helical" evidence="5">
    <location>
        <begin position="285"/>
        <end position="303"/>
    </location>
</feature>
<keyword evidence="2 5" id="KW-0812">Transmembrane</keyword>
<feature type="transmembrane region" description="Helical" evidence="5">
    <location>
        <begin position="125"/>
        <end position="145"/>
    </location>
</feature>
<dbReference type="PANTHER" id="PTHR33514:SF15">
    <property type="entry name" value="COBALT TRANSPORT PROTEIN"/>
    <property type="match status" value="1"/>
</dbReference>
<keyword evidence="3 5" id="KW-1133">Transmembrane helix</keyword>